<evidence type="ECO:0000313" key="1">
    <source>
        <dbReference type="EMBL" id="KAK4651466.1"/>
    </source>
</evidence>
<dbReference type="RefSeq" id="XP_062740441.1">
    <property type="nucleotide sequence ID" value="XM_062892033.1"/>
</dbReference>
<proteinExistence type="predicted"/>
<evidence type="ECO:0000313" key="2">
    <source>
        <dbReference type="Proteomes" id="UP001323405"/>
    </source>
</evidence>
<keyword evidence="2" id="KW-1185">Reference proteome</keyword>
<name>A0ABR0G6X9_9PEZI</name>
<protein>
    <submittedName>
        <fullName evidence="1">Uncharacterized protein</fullName>
    </submittedName>
</protein>
<comment type="caution">
    <text evidence="1">The sequence shown here is derived from an EMBL/GenBank/DDBJ whole genome shotgun (WGS) entry which is preliminary data.</text>
</comment>
<sequence>MPPSDCIHSAARKAWMIHATAKEQRHHRWHSLTLLGCIACDRGARIADKEREHPPVYPSQLWPLWGKQLHRSWEKEKKAKTQIRRGRHAILTGLVNRNPNGPLD</sequence>
<accession>A0ABR0G6X9</accession>
<dbReference type="Proteomes" id="UP001323405">
    <property type="component" value="Unassembled WGS sequence"/>
</dbReference>
<dbReference type="GeneID" id="87911940"/>
<organism evidence="1 2">
    <name type="scientific">Podospora pseudocomata</name>
    <dbReference type="NCBI Taxonomy" id="2093779"/>
    <lineage>
        <taxon>Eukaryota</taxon>
        <taxon>Fungi</taxon>
        <taxon>Dikarya</taxon>
        <taxon>Ascomycota</taxon>
        <taxon>Pezizomycotina</taxon>
        <taxon>Sordariomycetes</taxon>
        <taxon>Sordariomycetidae</taxon>
        <taxon>Sordariales</taxon>
        <taxon>Podosporaceae</taxon>
        <taxon>Podospora</taxon>
    </lineage>
</organism>
<dbReference type="EMBL" id="JAFFHA010000008">
    <property type="protein sequence ID" value="KAK4651466.1"/>
    <property type="molecule type" value="Genomic_DNA"/>
</dbReference>
<reference evidence="1 2" key="1">
    <citation type="journal article" date="2023" name="bioRxiv">
        <title>High-quality genome assemblies of four members of thePodospora anserinaspecies complex.</title>
        <authorList>
            <person name="Ament-Velasquez S.L."/>
            <person name="Vogan A.A."/>
            <person name="Wallerman O."/>
            <person name="Hartmann F."/>
            <person name="Gautier V."/>
            <person name="Silar P."/>
            <person name="Giraud T."/>
            <person name="Johannesson H."/>
        </authorList>
    </citation>
    <scope>NUCLEOTIDE SEQUENCE [LARGE SCALE GENOMIC DNA]</scope>
    <source>
        <strain evidence="1 2">CBS 415.72m</strain>
    </source>
</reference>
<gene>
    <name evidence="1" type="ORF">QC762_603438</name>
</gene>